<comment type="caution">
    <text evidence="1">The sequence shown here is derived from an EMBL/GenBank/DDBJ whole genome shotgun (WGS) entry which is preliminary data.</text>
</comment>
<keyword evidence="2" id="KW-1185">Reference proteome</keyword>
<gene>
    <name evidence="1" type="ORF">J1N35_034155</name>
</gene>
<protein>
    <submittedName>
        <fullName evidence="1">Uncharacterized protein</fullName>
    </submittedName>
</protein>
<evidence type="ECO:0000313" key="1">
    <source>
        <dbReference type="EMBL" id="KAH1056090.1"/>
    </source>
</evidence>
<evidence type="ECO:0000313" key="2">
    <source>
        <dbReference type="Proteomes" id="UP000828251"/>
    </source>
</evidence>
<proteinExistence type="predicted"/>
<accession>A0A9D3US09</accession>
<organism evidence="1 2">
    <name type="scientific">Gossypium stocksii</name>
    <dbReference type="NCBI Taxonomy" id="47602"/>
    <lineage>
        <taxon>Eukaryota</taxon>
        <taxon>Viridiplantae</taxon>
        <taxon>Streptophyta</taxon>
        <taxon>Embryophyta</taxon>
        <taxon>Tracheophyta</taxon>
        <taxon>Spermatophyta</taxon>
        <taxon>Magnoliopsida</taxon>
        <taxon>eudicotyledons</taxon>
        <taxon>Gunneridae</taxon>
        <taxon>Pentapetalae</taxon>
        <taxon>rosids</taxon>
        <taxon>malvids</taxon>
        <taxon>Malvales</taxon>
        <taxon>Malvaceae</taxon>
        <taxon>Malvoideae</taxon>
        <taxon>Gossypium</taxon>
    </lineage>
</organism>
<name>A0A9D3US09_9ROSI</name>
<reference evidence="1 2" key="1">
    <citation type="journal article" date="2021" name="Plant Biotechnol. J.">
        <title>Multi-omics assisted identification of the key and species-specific regulatory components of drought-tolerant mechanisms in Gossypium stocksii.</title>
        <authorList>
            <person name="Yu D."/>
            <person name="Ke L."/>
            <person name="Zhang D."/>
            <person name="Wu Y."/>
            <person name="Sun Y."/>
            <person name="Mei J."/>
            <person name="Sun J."/>
            <person name="Sun Y."/>
        </authorList>
    </citation>
    <scope>NUCLEOTIDE SEQUENCE [LARGE SCALE GENOMIC DNA]</scope>
    <source>
        <strain evidence="2">cv. E1</strain>
        <tissue evidence="1">Leaf</tissue>
    </source>
</reference>
<sequence length="89" mass="9368">MAAALGNVDSTHLRMGTMNGFGNFHTLVRPDQIHNAAFKSFQHSGVLRRLNTLAGVGISGLPSSGLVQLSPVQNLGNTIPIRASCNLSL</sequence>
<dbReference type="EMBL" id="JAIQCV010000010">
    <property type="protein sequence ID" value="KAH1056090.1"/>
    <property type="molecule type" value="Genomic_DNA"/>
</dbReference>
<dbReference type="AlphaFoldDB" id="A0A9D3US09"/>
<dbReference type="Proteomes" id="UP000828251">
    <property type="component" value="Unassembled WGS sequence"/>
</dbReference>